<keyword evidence="6" id="KW-0862">Zinc</keyword>
<dbReference type="InterPro" id="IPR000718">
    <property type="entry name" value="Peptidase_M13"/>
</dbReference>
<keyword evidence="9" id="KW-0812">Transmembrane</keyword>
<evidence type="ECO:0000259" key="11">
    <source>
        <dbReference type="Pfam" id="PF05649"/>
    </source>
</evidence>
<evidence type="ECO:0008006" key="14">
    <source>
        <dbReference type="Google" id="ProtNLM"/>
    </source>
</evidence>
<feature type="compositionally biased region" description="Basic and acidic residues" evidence="8">
    <location>
        <begin position="14"/>
        <end position="24"/>
    </location>
</feature>
<evidence type="ECO:0000256" key="2">
    <source>
        <dbReference type="ARBA" id="ARBA00007357"/>
    </source>
</evidence>
<dbReference type="InterPro" id="IPR024079">
    <property type="entry name" value="MetalloPept_cat_dom_sf"/>
</dbReference>
<evidence type="ECO:0000256" key="9">
    <source>
        <dbReference type="SAM" id="Phobius"/>
    </source>
</evidence>
<dbReference type="CDD" id="cd08662">
    <property type="entry name" value="M13"/>
    <property type="match status" value="1"/>
</dbReference>
<reference evidence="12 13" key="1">
    <citation type="submission" date="2024-02" db="EMBL/GenBank/DDBJ databases">
        <authorList>
            <person name="Daric V."/>
            <person name="Darras S."/>
        </authorList>
    </citation>
    <scope>NUCLEOTIDE SEQUENCE [LARGE SCALE GENOMIC DNA]</scope>
</reference>
<evidence type="ECO:0000313" key="13">
    <source>
        <dbReference type="Proteomes" id="UP001642483"/>
    </source>
</evidence>
<dbReference type="Pfam" id="PF05649">
    <property type="entry name" value="Peptidase_M13_N"/>
    <property type="match status" value="1"/>
</dbReference>
<dbReference type="SUPFAM" id="SSF55486">
    <property type="entry name" value="Metalloproteases ('zincins'), catalytic domain"/>
    <property type="match status" value="1"/>
</dbReference>
<keyword evidence="9" id="KW-1133">Transmembrane helix</keyword>
<protein>
    <recommendedName>
        <fullName evidence="14">Endothelin-converting enzyme 1</fullName>
    </recommendedName>
</protein>
<dbReference type="PANTHER" id="PTHR11733">
    <property type="entry name" value="ZINC METALLOPROTEASE FAMILY M13 NEPRILYSIN-RELATED"/>
    <property type="match status" value="1"/>
</dbReference>
<evidence type="ECO:0000256" key="8">
    <source>
        <dbReference type="SAM" id="MobiDB-lite"/>
    </source>
</evidence>
<comment type="similarity">
    <text evidence="2">Belongs to the peptidase M13 family.</text>
</comment>
<gene>
    <name evidence="12" type="ORF">CVLEPA_LOCUS306</name>
</gene>
<evidence type="ECO:0000256" key="3">
    <source>
        <dbReference type="ARBA" id="ARBA00022670"/>
    </source>
</evidence>
<evidence type="ECO:0000259" key="10">
    <source>
        <dbReference type="Pfam" id="PF01431"/>
    </source>
</evidence>
<dbReference type="Proteomes" id="UP001642483">
    <property type="component" value="Unassembled WGS sequence"/>
</dbReference>
<evidence type="ECO:0000256" key="6">
    <source>
        <dbReference type="ARBA" id="ARBA00022833"/>
    </source>
</evidence>
<dbReference type="PROSITE" id="PS51885">
    <property type="entry name" value="NEPRILYSIN"/>
    <property type="match status" value="1"/>
</dbReference>
<dbReference type="Gene3D" id="3.40.390.10">
    <property type="entry name" value="Collagenase (Catalytic Domain)"/>
    <property type="match status" value="1"/>
</dbReference>
<evidence type="ECO:0000256" key="7">
    <source>
        <dbReference type="ARBA" id="ARBA00023049"/>
    </source>
</evidence>
<proteinExistence type="inferred from homology"/>
<dbReference type="Pfam" id="PF01431">
    <property type="entry name" value="Peptidase_M13"/>
    <property type="match status" value="1"/>
</dbReference>
<feature type="domain" description="Peptidase M13 N-terminal" evidence="11">
    <location>
        <begin position="153"/>
        <end position="543"/>
    </location>
</feature>
<sequence length="810" mass="91848">MNEREDYQYAPLQQHEETSVHTDDGGNNNLYVSATNREPTSMDAMVDCADEELSFHGFKKKSRYSCRSLRCRGPNALRSLTNLEIILSFAVAILSLYFVISLSLYISSSRKHDPKCEEQTSTIPAVLSSACITRPCVQVANRIIEDLDERVDPCEDFYQFSCGGWEKKNPLPIGHSRWSTFNVLNQKNQAIMKNILEANTTSESSSEKKAKLFYKSCLDLDSINKLSTTPLIDIIAEIGGWSISGEWNQSDFDFNKSLELMAPFSLFPFFSMDVGPDSKHSNSNVVIVSEGGLSLGERAYYVNKTIDDDHMLSAYLEYMTDVGSLLSGDRNDTRRQMHEILSLEKEIAEIMVPREQLRDESKNYHRMNMSDLLELAGSVDWIRIFQKSFKELANVTIGLNEPVITSTKSYLEKFSAIVYKTPKKILNNYLVWNFASTFVGTLGQPFLDAQNKFHKVQLGSDMNCIERWHQCVGLVDKVLGEPLGRLFIEHKFDTTSKVSAEKMVTAIKSSFQENLNSISWMDAKTKEIAAEKAAAVEDMVGFPDDILNITYVDGEYEKLILSPSASYFDHYVDYVKFVTMKELQSLREPVKRNEWSLTPPTINAYYSPNKNVIVFPAGILQPPFYRDGFPQAINFGGIGIVVGHELTHGFDDQGRQYDLNGNLNDWWEENTLKEFKKKAECMIEQYNDYDVNGGKVNGNMTIGENIADNGGMRLAYNAYKKWKEMNGSSEAELVLPALNYTDEQLFFIAFAQLWCNVNTPERSKELLLNDVHSPNRFRVIGTMSNSPEFAEAFKCPAGSKMNPVKKCVVW</sequence>
<organism evidence="12 13">
    <name type="scientific">Clavelina lepadiformis</name>
    <name type="common">Light-bulb sea squirt</name>
    <name type="synonym">Ascidia lepadiformis</name>
    <dbReference type="NCBI Taxonomy" id="159417"/>
    <lineage>
        <taxon>Eukaryota</taxon>
        <taxon>Metazoa</taxon>
        <taxon>Chordata</taxon>
        <taxon>Tunicata</taxon>
        <taxon>Ascidiacea</taxon>
        <taxon>Aplousobranchia</taxon>
        <taxon>Clavelinidae</taxon>
        <taxon>Clavelina</taxon>
    </lineage>
</organism>
<evidence type="ECO:0000256" key="1">
    <source>
        <dbReference type="ARBA" id="ARBA00001947"/>
    </source>
</evidence>
<dbReference type="PANTHER" id="PTHR11733:SF167">
    <property type="entry name" value="FI17812P1-RELATED"/>
    <property type="match status" value="1"/>
</dbReference>
<keyword evidence="5" id="KW-0378">Hydrolase</keyword>
<keyword evidence="4" id="KW-0479">Metal-binding</keyword>
<evidence type="ECO:0000256" key="4">
    <source>
        <dbReference type="ARBA" id="ARBA00022723"/>
    </source>
</evidence>
<feature type="region of interest" description="Disordered" evidence="8">
    <location>
        <begin position="1"/>
        <end position="31"/>
    </location>
</feature>
<dbReference type="Gene3D" id="1.10.1380.10">
    <property type="entry name" value="Neutral endopeptidase , domain2"/>
    <property type="match status" value="1"/>
</dbReference>
<evidence type="ECO:0000313" key="12">
    <source>
        <dbReference type="EMBL" id="CAK8671256.1"/>
    </source>
</evidence>
<dbReference type="PRINTS" id="PR00786">
    <property type="entry name" value="NEPRILYSIN"/>
</dbReference>
<comment type="caution">
    <text evidence="12">The sequence shown here is derived from an EMBL/GenBank/DDBJ whole genome shotgun (WGS) entry which is preliminary data.</text>
</comment>
<keyword evidence="13" id="KW-1185">Reference proteome</keyword>
<feature type="domain" description="Peptidase M13 C-terminal" evidence="10">
    <location>
        <begin position="603"/>
        <end position="808"/>
    </location>
</feature>
<keyword evidence="3" id="KW-0645">Protease</keyword>
<keyword evidence="7" id="KW-0482">Metalloprotease</keyword>
<accession>A0ABP0EXE0</accession>
<dbReference type="InterPro" id="IPR008753">
    <property type="entry name" value="Peptidase_M13_N"/>
</dbReference>
<feature type="transmembrane region" description="Helical" evidence="9">
    <location>
        <begin position="85"/>
        <end position="106"/>
    </location>
</feature>
<evidence type="ECO:0000256" key="5">
    <source>
        <dbReference type="ARBA" id="ARBA00022801"/>
    </source>
</evidence>
<dbReference type="InterPro" id="IPR042089">
    <property type="entry name" value="Peptidase_M13_dom_2"/>
</dbReference>
<comment type="cofactor">
    <cofactor evidence="1">
        <name>Zn(2+)</name>
        <dbReference type="ChEBI" id="CHEBI:29105"/>
    </cofactor>
</comment>
<dbReference type="EMBL" id="CAWYQH010000001">
    <property type="protein sequence ID" value="CAK8671256.1"/>
    <property type="molecule type" value="Genomic_DNA"/>
</dbReference>
<name>A0ABP0EXE0_CLALP</name>
<dbReference type="InterPro" id="IPR018497">
    <property type="entry name" value="Peptidase_M13_C"/>
</dbReference>
<keyword evidence="9" id="KW-0472">Membrane</keyword>